<dbReference type="Proteomes" id="UP000507222">
    <property type="component" value="Unassembled WGS sequence"/>
</dbReference>
<organism evidence="1 2">
    <name type="scientific">Prunus armeniaca</name>
    <name type="common">Apricot</name>
    <name type="synonym">Armeniaca vulgaris</name>
    <dbReference type="NCBI Taxonomy" id="36596"/>
    <lineage>
        <taxon>Eukaryota</taxon>
        <taxon>Viridiplantae</taxon>
        <taxon>Streptophyta</taxon>
        <taxon>Embryophyta</taxon>
        <taxon>Tracheophyta</taxon>
        <taxon>Spermatophyta</taxon>
        <taxon>Magnoliopsida</taxon>
        <taxon>eudicotyledons</taxon>
        <taxon>Gunneridae</taxon>
        <taxon>Pentapetalae</taxon>
        <taxon>rosids</taxon>
        <taxon>fabids</taxon>
        <taxon>Rosales</taxon>
        <taxon>Rosaceae</taxon>
        <taxon>Amygdaloideae</taxon>
        <taxon>Amygdaleae</taxon>
        <taxon>Prunus</taxon>
    </lineage>
</organism>
<evidence type="ECO:0000313" key="2">
    <source>
        <dbReference type="Proteomes" id="UP000507222"/>
    </source>
</evidence>
<evidence type="ECO:0000313" key="1">
    <source>
        <dbReference type="EMBL" id="CAB4280063.1"/>
    </source>
</evidence>
<dbReference type="EMBL" id="CAEKDK010000005">
    <property type="protein sequence ID" value="CAB4280063.1"/>
    <property type="molecule type" value="Genomic_DNA"/>
</dbReference>
<reference evidence="1 2" key="1">
    <citation type="submission" date="2020-05" db="EMBL/GenBank/DDBJ databases">
        <authorList>
            <person name="Campoy J."/>
            <person name="Schneeberger K."/>
            <person name="Spophaly S."/>
        </authorList>
    </citation>
    <scope>NUCLEOTIDE SEQUENCE [LARGE SCALE GENOMIC DNA]</scope>
    <source>
        <strain evidence="1">PruArmRojPasFocal</strain>
    </source>
</reference>
<protein>
    <submittedName>
        <fullName evidence="1">Uncharacterized protein</fullName>
    </submittedName>
</protein>
<name>A0A6J5UVW9_PRUAR</name>
<dbReference type="AlphaFoldDB" id="A0A6J5UVW9"/>
<accession>A0A6J5UVW9</accession>
<gene>
    <name evidence="1" type="ORF">CURHAP_LOCUS32792</name>
</gene>
<sequence length="140" mass="15667">MWGLIELDQRTENFKYLFKARIKTRKNHAGFLPEIVIINEGSESYFVKIRPISTAIRPTTSRLPLLKGAGSQKPLEPCVDDGSAWISNPRDVVPTHVEGKKDNHIEKRNFERTKKELCSMATKTLECGSGICGIGRLSGP</sequence>
<proteinExistence type="predicted"/>